<protein>
    <submittedName>
        <fullName evidence="1">Uncharacterized protein</fullName>
    </submittedName>
</protein>
<name>A0A160IJ06_9BACL</name>
<organism evidence="1 2">
    <name type="scientific">Fictibacillus phosphorivorans</name>
    <dbReference type="NCBI Taxonomy" id="1221500"/>
    <lineage>
        <taxon>Bacteria</taxon>
        <taxon>Bacillati</taxon>
        <taxon>Bacillota</taxon>
        <taxon>Bacilli</taxon>
        <taxon>Bacillales</taxon>
        <taxon>Fictibacillaceae</taxon>
        <taxon>Fictibacillus</taxon>
    </lineage>
</organism>
<reference evidence="1 2" key="1">
    <citation type="submission" date="2016-04" db="EMBL/GenBank/DDBJ databases">
        <title>Complete genome sequence of Fictibacillus phosphorivorans G25-29, a strain toxic to nematodes.</title>
        <authorList>
            <person name="Zheng Z."/>
        </authorList>
    </citation>
    <scope>NUCLEOTIDE SEQUENCE [LARGE SCALE GENOMIC DNA]</scope>
    <source>
        <strain evidence="1 2">G25-29</strain>
    </source>
</reference>
<gene>
    <name evidence="1" type="ORF">ABE65_002480</name>
</gene>
<dbReference type="AlphaFoldDB" id="A0A160IJ06"/>
<evidence type="ECO:0000313" key="1">
    <source>
        <dbReference type="EMBL" id="ANC75761.1"/>
    </source>
</evidence>
<keyword evidence="2" id="KW-1185">Reference proteome</keyword>
<dbReference type="KEGG" id="fpn:ABE65_002480"/>
<sequence length="97" mass="11490">MILIKLPPSSDNLYLYFVVNAENHARDIKETNVLGENNVRLRWKFKVFKMNPKVCCFNPQLLMPNPKVCSFNPKVFAIYPRVYMDRHFSTLFIHLTL</sequence>
<accession>A0A160IJ06</accession>
<evidence type="ECO:0000313" key="2">
    <source>
        <dbReference type="Proteomes" id="UP000076623"/>
    </source>
</evidence>
<dbReference type="Proteomes" id="UP000076623">
    <property type="component" value="Chromosome"/>
</dbReference>
<dbReference type="EMBL" id="CP015378">
    <property type="protein sequence ID" value="ANC75761.1"/>
    <property type="molecule type" value="Genomic_DNA"/>
</dbReference>
<proteinExistence type="predicted"/>